<dbReference type="GO" id="GO:0015990">
    <property type="term" value="P:electron transport coupled proton transport"/>
    <property type="evidence" value="ECO:0007669"/>
    <property type="project" value="TreeGrafter"/>
</dbReference>
<feature type="transmembrane region" description="Helical" evidence="10">
    <location>
        <begin position="120"/>
        <end position="137"/>
    </location>
</feature>
<evidence type="ECO:0000256" key="8">
    <source>
        <dbReference type="ARBA" id="ARBA00032798"/>
    </source>
</evidence>
<dbReference type="PANTHER" id="PTHR43507">
    <property type="entry name" value="NADH-UBIQUINONE OXIDOREDUCTASE CHAIN 4"/>
    <property type="match status" value="1"/>
</dbReference>
<feature type="transmembrane region" description="Helical" evidence="10">
    <location>
        <begin position="346"/>
        <end position="364"/>
    </location>
</feature>
<keyword evidence="6 10" id="KW-0472">Membrane</keyword>
<feature type="transmembrane region" description="Helical" evidence="10">
    <location>
        <begin position="143"/>
        <end position="163"/>
    </location>
</feature>
<name>A0A916QP41_9GAMM</name>
<dbReference type="GO" id="GO:0012505">
    <property type="term" value="C:endomembrane system"/>
    <property type="evidence" value="ECO:0007669"/>
    <property type="project" value="UniProtKB-SubCell"/>
</dbReference>
<gene>
    <name evidence="12" type="primary">nuoM</name>
    <name evidence="12" type="ORF">GCM10011403_28350</name>
</gene>
<dbReference type="GO" id="GO:0003954">
    <property type="term" value="F:NADH dehydrogenase activity"/>
    <property type="evidence" value="ECO:0007669"/>
    <property type="project" value="TreeGrafter"/>
</dbReference>
<dbReference type="GO" id="GO:0042773">
    <property type="term" value="P:ATP synthesis coupled electron transport"/>
    <property type="evidence" value="ECO:0007669"/>
    <property type="project" value="InterPro"/>
</dbReference>
<reference evidence="12" key="2">
    <citation type="submission" date="2020-09" db="EMBL/GenBank/DDBJ databases">
        <authorList>
            <person name="Sun Q."/>
            <person name="Zhou Y."/>
        </authorList>
    </citation>
    <scope>NUCLEOTIDE SEQUENCE</scope>
    <source>
        <strain evidence="12">CGMCC 1.15425</strain>
    </source>
</reference>
<evidence type="ECO:0000256" key="5">
    <source>
        <dbReference type="ARBA" id="ARBA00022989"/>
    </source>
</evidence>
<keyword evidence="13" id="KW-1185">Reference proteome</keyword>
<feature type="transmembrane region" description="Helical" evidence="10">
    <location>
        <begin position="175"/>
        <end position="196"/>
    </location>
</feature>
<dbReference type="AlphaFoldDB" id="A0A916QP41"/>
<dbReference type="RefSeq" id="WP_068810685.1">
    <property type="nucleotide sequence ID" value="NZ_BMIY01000014.1"/>
</dbReference>
<feature type="transmembrane region" description="Helical" evidence="10">
    <location>
        <begin position="462"/>
        <end position="480"/>
    </location>
</feature>
<comment type="caution">
    <text evidence="12">The sequence shown here is derived from an EMBL/GenBank/DDBJ whole genome shotgun (WGS) entry which is preliminary data.</text>
</comment>
<dbReference type="GO" id="GO:0008137">
    <property type="term" value="F:NADH dehydrogenase (ubiquinone) activity"/>
    <property type="evidence" value="ECO:0007669"/>
    <property type="project" value="InterPro"/>
</dbReference>
<dbReference type="InterPro" id="IPR001750">
    <property type="entry name" value="ND/Mrp_TM"/>
</dbReference>
<dbReference type="Proteomes" id="UP000627715">
    <property type="component" value="Unassembled WGS sequence"/>
</dbReference>
<keyword evidence="5 10" id="KW-1133">Transmembrane helix</keyword>
<dbReference type="Pfam" id="PF00361">
    <property type="entry name" value="Proton_antipo_M"/>
    <property type="match status" value="1"/>
</dbReference>
<feature type="transmembrane region" description="Helical" evidence="10">
    <location>
        <begin position="216"/>
        <end position="234"/>
    </location>
</feature>
<dbReference type="EMBL" id="BMIY01000014">
    <property type="protein sequence ID" value="GFZ83182.1"/>
    <property type="molecule type" value="Genomic_DNA"/>
</dbReference>
<dbReference type="OrthoDB" id="9768329at2"/>
<comment type="similarity">
    <text evidence="2">Belongs to the complex I subunit 4 family.</text>
</comment>
<feature type="transmembrane region" description="Helical" evidence="10">
    <location>
        <begin position="255"/>
        <end position="273"/>
    </location>
</feature>
<feature type="transmembrane region" description="Helical" evidence="10">
    <location>
        <begin position="385"/>
        <end position="407"/>
    </location>
</feature>
<dbReference type="NCBIfam" id="TIGR01972">
    <property type="entry name" value="NDH_I_M"/>
    <property type="match status" value="1"/>
</dbReference>
<dbReference type="PANTHER" id="PTHR43507:SF1">
    <property type="entry name" value="NADH-UBIQUINONE OXIDOREDUCTASE CHAIN 4"/>
    <property type="match status" value="1"/>
</dbReference>
<feature type="transmembrane region" description="Helical" evidence="10">
    <location>
        <begin position="285"/>
        <end position="303"/>
    </location>
</feature>
<evidence type="ECO:0000256" key="1">
    <source>
        <dbReference type="ARBA" id="ARBA00004127"/>
    </source>
</evidence>
<feature type="transmembrane region" description="Helical" evidence="10">
    <location>
        <begin position="30"/>
        <end position="49"/>
    </location>
</feature>
<evidence type="ECO:0000313" key="13">
    <source>
        <dbReference type="Proteomes" id="UP000627715"/>
    </source>
</evidence>
<evidence type="ECO:0000256" key="9">
    <source>
        <dbReference type="RuleBase" id="RU000320"/>
    </source>
</evidence>
<reference evidence="12" key="1">
    <citation type="journal article" date="2014" name="Int. J. Syst. Evol. Microbiol.">
        <title>Complete genome sequence of Corynebacterium casei LMG S-19264T (=DSM 44701T), isolated from a smear-ripened cheese.</title>
        <authorList>
            <consortium name="US DOE Joint Genome Institute (JGI-PGF)"/>
            <person name="Walter F."/>
            <person name="Albersmeier A."/>
            <person name="Kalinowski J."/>
            <person name="Ruckert C."/>
        </authorList>
    </citation>
    <scope>NUCLEOTIDE SEQUENCE</scope>
    <source>
        <strain evidence="12">CGMCC 1.15425</strain>
    </source>
</reference>
<dbReference type="GO" id="GO:0048039">
    <property type="term" value="F:ubiquinone binding"/>
    <property type="evidence" value="ECO:0007669"/>
    <property type="project" value="TreeGrafter"/>
</dbReference>
<dbReference type="NCBIfam" id="NF004498">
    <property type="entry name" value="PRK05846.1-1"/>
    <property type="match status" value="1"/>
</dbReference>
<dbReference type="InterPro" id="IPR010227">
    <property type="entry name" value="NADH_Q_OxRdtase_chainM/4"/>
</dbReference>
<accession>A0A916QP41</accession>
<comment type="subcellular location">
    <subcellularLocation>
        <location evidence="1">Endomembrane system</location>
        <topology evidence="1">Multi-pass membrane protein</topology>
    </subcellularLocation>
    <subcellularLocation>
        <location evidence="9">Membrane</location>
        <topology evidence="9">Multi-pass membrane protein</topology>
    </subcellularLocation>
</comment>
<evidence type="ECO:0000256" key="3">
    <source>
        <dbReference type="ARBA" id="ARBA00019906"/>
    </source>
</evidence>
<evidence type="ECO:0000256" key="7">
    <source>
        <dbReference type="ARBA" id="ARBA00031584"/>
    </source>
</evidence>
<evidence type="ECO:0000256" key="6">
    <source>
        <dbReference type="ARBA" id="ARBA00023136"/>
    </source>
</evidence>
<feature type="transmembrane region" description="Helical" evidence="10">
    <location>
        <begin position="315"/>
        <end position="334"/>
    </location>
</feature>
<evidence type="ECO:0000256" key="10">
    <source>
        <dbReference type="SAM" id="Phobius"/>
    </source>
</evidence>
<keyword evidence="4 9" id="KW-0812">Transmembrane</keyword>
<dbReference type="InterPro" id="IPR003918">
    <property type="entry name" value="NADH_UbQ_OxRdtase"/>
</dbReference>
<evidence type="ECO:0000259" key="11">
    <source>
        <dbReference type="Pfam" id="PF00361"/>
    </source>
</evidence>
<evidence type="ECO:0000313" key="12">
    <source>
        <dbReference type="EMBL" id="GFZ83182.1"/>
    </source>
</evidence>
<evidence type="ECO:0000256" key="4">
    <source>
        <dbReference type="ARBA" id="ARBA00022692"/>
    </source>
</evidence>
<protein>
    <recommendedName>
        <fullName evidence="3">NADH-quinone oxidoreductase subunit M</fullName>
    </recommendedName>
    <alternativeName>
        <fullName evidence="7">NADH dehydrogenase I subunit M</fullName>
    </alternativeName>
    <alternativeName>
        <fullName evidence="8">NDH-1 subunit M</fullName>
    </alternativeName>
</protein>
<dbReference type="PRINTS" id="PR01437">
    <property type="entry name" value="NUOXDRDTASE4"/>
</dbReference>
<feature type="transmembrane region" description="Helical" evidence="10">
    <location>
        <begin position="94"/>
        <end position="113"/>
    </location>
</feature>
<organism evidence="12 13">
    <name type="scientific">Pseudohongiella nitratireducens</name>
    <dbReference type="NCBI Taxonomy" id="1768907"/>
    <lineage>
        <taxon>Bacteria</taxon>
        <taxon>Pseudomonadati</taxon>
        <taxon>Pseudomonadota</taxon>
        <taxon>Gammaproteobacteria</taxon>
        <taxon>Pseudomonadales</taxon>
        <taxon>Pseudohongiellaceae</taxon>
        <taxon>Pseudohongiella</taxon>
    </lineage>
</organism>
<feature type="transmembrane region" description="Helical" evidence="10">
    <location>
        <begin position="419"/>
        <end position="441"/>
    </location>
</feature>
<proteinExistence type="inferred from homology"/>
<evidence type="ECO:0000256" key="2">
    <source>
        <dbReference type="ARBA" id="ARBA00009025"/>
    </source>
</evidence>
<feature type="domain" description="NADH:quinone oxidoreductase/Mrp antiporter transmembrane" evidence="11">
    <location>
        <begin position="139"/>
        <end position="426"/>
    </location>
</feature>
<sequence>MILIWLMLILFVGGIAAVIAERSNPMLPRVIALGALLLDLGLLLLVLFFPATMGADATNQISIGQEGEWLVLFQADWIPQLGISFIFGADGLSLLLIILTVFLGLMSLGAAWHEITERSGFFYLNLLWTLTGVIGVFSALDLFLFFVFWEVMLVPMYFIIAIWGHENKSYAAMKFFIFTQVSGLLMLVAMLGLVFAHYQTSGALTFNYFALLDGEFTTEVGFWLMLGFFIAFATKLPTVPLHNWLPDAHSQAPTAGSVILAGILLKTGAYGLLRFAQGLFPEESAAFAPVAMTLGAISILYTAKVAFAQDDLKRLIAYTSVSHMGFVMLGIYAWNAQSAQGAVMTMLAHGFSAAALFMVAGGLQHRLHTRDMRQMGGLWGVMPKLSFMALFFTVAAVGMPGLGNFIGEFLVLLGSFQRSVTITVFATGGLIVAAIYSLIVIQRTFHGEPKQQYGDVADLRKTEMACYIAMMLGLVWMGLYPQSMLALAESGLMNLGLDMSTGAR</sequence>
<dbReference type="GO" id="GO:0016020">
    <property type="term" value="C:membrane"/>
    <property type="evidence" value="ECO:0007669"/>
    <property type="project" value="UniProtKB-SubCell"/>
</dbReference>